<accession>A0A1M5W5A3</accession>
<proteinExistence type="predicted"/>
<dbReference type="AlphaFoldDB" id="A0A1M5W5A3"/>
<evidence type="ECO:0000313" key="2">
    <source>
        <dbReference type="Proteomes" id="UP000184221"/>
    </source>
</evidence>
<protein>
    <submittedName>
        <fullName evidence="1">Uncharacterized protein</fullName>
    </submittedName>
</protein>
<dbReference type="OrthoDB" id="7874863at2"/>
<sequence length="65" mass="7429">MFAETTAASDLGKLRHFLVAEREKTLSDTEWKFRMRGYGFHVKRVNGGVMVARLPQNEILGCVKM</sequence>
<dbReference type="RefSeq" id="WP_072779111.1">
    <property type="nucleotide sequence ID" value="NZ_FQXC01000004.1"/>
</dbReference>
<name>A0A1M5W5A3_9RHOB</name>
<gene>
    <name evidence="1" type="ORF">SAMN05443551_3266</name>
</gene>
<evidence type="ECO:0000313" key="1">
    <source>
        <dbReference type="EMBL" id="SHH82666.1"/>
    </source>
</evidence>
<dbReference type="STRING" id="996342.SAMN05443551_3266"/>
<reference evidence="1 2" key="1">
    <citation type="submission" date="2016-11" db="EMBL/GenBank/DDBJ databases">
        <authorList>
            <person name="Jaros S."/>
            <person name="Januszkiewicz K."/>
            <person name="Wedrychowicz H."/>
        </authorList>
    </citation>
    <scope>NUCLEOTIDE SEQUENCE [LARGE SCALE GENOMIC DNA]</scope>
    <source>
        <strain evidence="1 2">DSM 29431</strain>
    </source>
</reference>
<dbReference type="Proteomes" id="UP000184221">
    <property type="component" value="Unassembled WGS sequence"/>
</dbReference>
<dbReference type="EMBL" id="FQXC01000004">
    <property type="protein sequence ID" value="SHH82666.1"/>
    <property type="molecule type" value="Genomic_DNA"/>
</dbReference>
<keyword evidence="2" id="KW-1185">Reference proteome</keyword>
<organism evidence="1 2">
    <name type="scientific">Marivita hallyeonensis</name>
    <dbReference type="NCBI Taxonomy" id="996342"/>
    <lineage>
        <taxon>Bacteria</taxon>
        <taxon>Pseudomonadati</taxon>
        <taxon>Pseudomonadota</taxon>
        <taxon>Alphaproteobacteria</taxon>
        <taxon>Rhodobacterales</taxon>
        <taxon>Roseobacteraceae</taxon>
        <taxon>Marivita</taxon>
    </lineage>
</organism>